<dbReference type="Proteomes" id="UP001500909">
    <property type="component" value="Unassembled WGS sequence"/>
</dbReference>
<reference evidence="1 2" key="1">
    <citation type="journal article" date="2019" name="Int. J. Syst. Evol. Microbiol.">
        <title>The Global Catalogue of Microorganisms (GCM) 10K type strain sequencing project: providing services to taxonomists for standard genome sequencing and annotation.</title>
        <authorList>
            <consortium name="The Broad Institute Genomics Platform"/>
            <consortium name="The Broad Institute Genome Sequencing Center for Infectious Disease"/>
            <person name="Wu L."/>
            <person name="Ma J."/>
        </authorList>
    </citation>
    <scope>NUCLEOTIDE SEQUENCE [LARGE SCALE GENOMIC DNA]</scope>
    <source>
        <strain evidence="1 2">JCM 4805</strain>
    </source>
</reference>
<proteinExistence type="predicted"/>
<name>A0ABN0ZL00_9ACTN</name>
<sequence length="72" mass="7803">MTGRRWLPLLWPPFLWLPLGGCRRWLRSVVVPVVLSAPFVQLLNPTIGQVAAHSHPTGLRAGSGGVRLVLAG</sequence>
<evidence type="ECO:0000313" key="1">
    <source>
        <dbReference type="EMBL" id="GAA0450761.1"/>
    </source>
</evidence>
<evidence type="ECO:0000313" key="2">
    <source>
        <dbReference type="Proteomes" id="UP001500909"/>
    </source>
</evidence>
<gene>
    <name evidence="1" type="ORF">GCM10010361_13530</name>
</gene>
<dbReference type="EMBL" id="BAAABY010000009">
    <property type="protein sequence ID" value="GAA0450761.1"/>
    <property type="molecule type" value="Genomic_DNA"/>
</dbReference>
<organism evidence="1 2">
    <name type="scientific">Streptomyces olivaceiscleroticus</name>
    <dbReference type="NCBI Taxonomy" id="68245"/>
    <lineage>
        <taxon>Bacteria</taxon>
        <taxon>Bacillati</taxon>
        <taxon>Actinomycetota</taxon>
        <taxon>Actinomycetes</taxon>
        <taxon>Kitasatosporales</taxon>
        <taxon>Streptomycetaceae</taxon>
        <taxon>Streptomyces</taxon>
    </lineage>
</organism>
<keyword evidence="2" id="KW-1185">Reference proteome</keyword>
<accession>A0ABN0ZL00</accession>
<protein>
    <submittedName>
        <fullName evidence="1">Uncharacterized protein</fullName>
    </submittedName>
</protein>
<comment type="caution">
    <text evidence="1">The sequence shown here is derived from an EMBL/GenBank/DDBJ whole genome shotgun (WGS) entry which is preliminary data.</text>
</comment>